<evidence type="ECO:0000313" key="3">
    <source>
        <dbReference type="Proteomes" id="UP000319004"/>
    </source>
</evidence>
<dbReference type="KEGG" id="snep:Enr13x_34710"/>
<dbReference type="RefSeq" id="WP_145387863.1">
    <property type="nucleotide sequence ID" value="NZ_CP037423.1"/>
</dbReference>
<name>A0A518HS19_9BACT</name>
<keyword evidence="3" id="KW-1185">Reference proteome</keyword>
<evidence type="ECO:0000256" key="1">
    <source>
        <dbReference type="SAM" id="SignalP"/>
    </source>
</evidence>
<dbReference type="OrthoDB" id="260011at2"/>
<evidence type="ECO:0000313" key="2">
    <source>
        <dbReference type="EMBL" id="QDV43614.1"/>
    </source>
</evidence>
<reference evidence="2 3" key="1">
    <citation type="submission" date="2019-03" db="EMBL/GenBank/DDBJ databases">
        <title>Deep-cultivation of Planctomycetes and their phenomic and genomic characterization uncovers novel biology.</title>
        <authorList>
            <person name="Wiegand S."/>
            <person name="Jogler M."/>
            <person name="Boedeker C."/>
            <person name="Pinto D."/>
            <person name="Vollmers J."/>
            <person name="Rivas-Marin E."/>
            <person name="Kohn T."/>
            <person name="Peeters S.H."/>
            <person name="Heuer A."/>
            <person name="Rast P."/>
            <person name="Oberbeckmann S."/>
            <person name="Bunk B."/>
            <person name="Jeske O."/>
            <person name="Meyerdierks A."/>
            <person name="Storesund J.E."/>
            <person name="Kallscheuer N."/>
            <person name="Luecker S."/>
            <person name="Lage O.M."/>
            <person name="Pohl T."/>
            <person name="Merkel B.J."/>
            <person name="Hornburger P."/>
            <person name="Mueller R.-W."/>
            <person name="Bruemmer F."/>
            <person name="Labrenz M."/>
            <person name="Spormann A.M."/>
            <person name="Op den Camp H."/>
            <person name="Overmann J."/>
            <person name="Amann R."/>
            <person name="Jetten M.S.M."/>
            <person name="Mascher T."/>
            <person name="Medema M.H."/>
            <person name="Devos D.P."/>
            <person name="Kaster A.-K."/>
            <person name="Ovreas L."/>
            <person name="Rohde M."/>
            <person name="Galperin M.Y."/>
            <person name="Jogler C."/>
        </authorList>
    </citation>
    <scope>NUCLEOTIDE SEQUENCE [LARGE SCALE GENOMIC DNA]</scope>
    <source>
        <strain evidence="2 3">Enr13</strain>
    </source>
</reference>
<organism evidence="2 3">
    <name type="scientific">Stieleria neptunia</name>
    <dbReference type="NCBI Taxonomy" id="2527979"/>
    <lineage>
        <taxon>Bacteria</taxon>
        <taxon>Pseudomonadati</taxon>
        <taxon>Planctomycetota</taxon>
        <taxon>Planctomycetia</taxon>
        <taxon>Pirellulales</taxon>
        <taxon>Pirellulaceae</taxon>
        <taxon>Stieleria</taxon>
    </lineage>
</organism>
<accession>A0A518HS19</accession>
<protein>
    <recommendedName>
        <fullName evidence="4">PEP-CTERM protein-sorting domain-containing protein</fullName>
    </recommendedName>
</protein>
<evidence type="ECO:0008006" key="4">
    <source>
        <dbReference type="Google" id="ProtNLM"/>
    </source>
</evidence>
<dbReference type="AlphaFoldDB" id="A0A518HS19"/>
<dbReference type="Proteomes" id="UP000319004">
    <property type="component" value="Chromosome"/>
</dbReference>
<dbReference type="EMBL" id="CP037423">
    <property type="protein sequence ID" value="QDV43614.1"/>
    <property type="molecule type" value="Genomic_DNA"/>
</dbReference>
<sequence length="222" mass="23374" precursor="true">MKTATQLWTLLLLSSIVLEHPSASAAIVGYTDYASFQSAAFGSESVIDFDSLPGGNTINRIDDVTFSSGGSMRVYVTDGISDGTISPDNFIGNGILAFPEFENEVITMSFDTGRSAAGIFVVYQGSLSTAFSLTSAGGSQSLEATSTVIDLPGPANGYFLGLVDDTGANSINSISLQNPTSDRPYYFDSQTSFISPPVAIPEPNSFAMLALIGSIASCRRRR</sequence>
<feature type="chain" id="PRO_5022173080" description="PEP-CTERM protein-sorting domain-containing protein" evidence="1">
    <location>
        <begin position="26"/>
        <end position="222"/>
    </location>
</feature>
<gene>
    <name evidence="2" type="ORF">Enr13x_34710</name>
</gene>
<keyword evidence="1" id="KW-0732">Signal</keyword>
<proteinExistence type="predicted"/>
<feature type="signal peptide" evidence="1">
    <location>
        <begin position="1"/>
        <end position="25"/>
    </location>
</feature>